<dbReference type="EMBL" id="CAJNIZ010022993">
    <property type="protein sequence ID" value="CAE7465547.1"/>
    <property type="molecule type" value="Genomic_DNA"/>
</dbReference>
<gene>
    <name evidence="1" type="ORF">SPIL2461_LOCUS11681</name>
</gene>
<reference evidence="1" key="1">
    <citation type="submission" date="2021-02" db="EMBL/GenBank/DDBJ databases">
        <authorList>
            <person name="Dougan E. K."/>
            <person name="Rhodes N."/>
            <person name="Thang M."/>
            <person name="Chan C."/>
        </authorList>
    </citation>
    <scope>NUCLEOTIDE SEQUENCE</scope>
</reference>
<protein>
    <submittedName>
        <fullName evidence="1">Uncharacterized protein</fullName>
    </submittedName>
</protein>
<dbReference type="Proteomes" id="UP000649617">
    <property type="component" value="Unassembled WGS sequence"/>
</dbReference>
<dbReference type="AlphaFoldDB" id="A0A812S5X6"/>
<feature type="non-terminal residue" evidence="1">
    <location>
        <position position="1"/>
    </location>
</feature>
<dbReference type="OrthoDB" id="413760at2759"/>
<evidence type="ECO:0000313" key="2">
    <source>
        <dbReference type="Proteomes" id="UP000649617"/>
    </source>
</evidence>
<proteinExistence type="predicted"/>
<name>A0A812S5X6_SYMPI</name>
<organism evidence="1 2">
    <name type="scientific">Symbiodinium pilosum</name>
    <name type="common">Dinoflagellate</name>
    <dbReference type="NCBI Taxonomy" id="2952"/>
    <lineage>
        <taxon>Eukaryota</taxon>
        <taxon>Sar</taxon>
        <taxon>Alveolata</taxon>
        <taxon>Dinophyceae</taxon>
        <taxon>Suessiales</taxon>
        <taxon>Symbiodiniaceae</taxon>
        <taxon>Symbiodinium</taxon>
    </lineage>
</organism>
<comment type="caution">
    <text evidence="1">The sequence shown here is derived from an EMBL/GenBank/DDBJ whole genome shotgun (WGS) entry which is preliminary data.</text>
</comment>
<sequence>MFFGDKKAVADVVASLQKELLLRVTGELSEGQKATFLGRRVRQTSTSVEMFMETSYIDRILEQASMKTCKAAPTPGTDALKKGKAELAKALSPEEQQYRKLVGQLLWLCNLRMDIMCEVEELSRGLAAPTTDHWAKRGTKGYVQEICPKLRRSEKDSSLDVQVQELVTSGMIT</sequence>
<keyword evidence="2" id="KW-1185">Reference proteome</keyword>
<accession>A0A812S5X6</accession>
<evidence type="ECO:0000313" key="1">
    <source>
        <dbReference type="EMBL" id="CAE7465547.1"/>
    </source>
</evidence>